<dbReference type="PANTHER" id="PTHR43267">
    <property type="entry name" value="TRNA THREONYLCARBAMOYLADENOSINE DEHYDRATASE"/>
    <property type="match status" value="1"/>
</dbReference>
<dbReference type="SUPFAM" id="SSF69572">
    <property type="entry name" value="Activating enzymes of the ubiquitin-like proteins"/>
    <property type="match status" value="1"/>
</dbReference>
<sequence length="465" mass="50881">MRYGLNIAGFHYEQLQQHLFPGDGFEAVAIALCGRLEVEGLTRLLVHELVCVPHAICQRTSVAVNWPVAEVIEPLMEKARGRDLSVLKIHSHPTGFSEFSERDDLADNDLFGSLFGWFDEAPRPLASAVMLPDGTIFGRVYSSKGAKPIPFEQVLLAGTQVQIWSPTDSTAEVTQAALRNAQAFGEGTYQRMHRLKVGVVGCSGTGSPVVEQLARLNVGHLVLVDPDAVEHKNLNRILNSTAADADAKRNKVDVLAEAVSSMGFHTRITRFPVNAYDSRDALMELASCDVLFGCLDSVDGRELLNLLATYYVLPYFDLGVKFVASADRGITSVSGVVNYLQPGRSSLQTRQVYDAEDLRAASAYRVDPAGHADRVKNQYFKDVPVNRPAVLPVNMYVAAAAIMELLQRIHHYRHGTEECAQLMLSLHGNYLVASSEAELDVDEHLRSVVGRGTTTLLLGLVGLQA</sequence>
<feature type="domain" description="THIF-type NAD/FAD binding fold" evidence="1">
    <location>
        <begin position="179"/>
        <end position="421"/>
    </location>
</feature>
<dbReference type="GO" id="GO:0008641">
    <property type="term" value="F:ubiquitin-like modifier activating enzyme activity"/>
    <property type="evidence" value="ECO:0007669"/>
    <property type="project" value="InterPro"/>
</dbReference>
<dbReference type="OrthoDB" id="9778208at2"/>
<comment type="caution">
    <text evidence="2">The sequence shown here is derived from an EMBL/GenBank/DDBJ whole genome shotgun (WGS) entry which is preliminary data.</text>
</comment>
<keyword evidence="3" id="KW-1185">Reference proteome</keyword>
<dbReference type="InterPro" id="IPR000594">
    <property type="entry name" value="ThiF_NAD_FAD-bd"/>
</dbReference>
<dbReference type="GO" id="GO:0016779">
    <property type="term" value="F:nucleotidyltransferase activity"/>
    <property type="evidence" value="ECO:0007669"/>
    <property type="project" value="UniProtKB-KW"/>
</dbReference>
<dbReference type="RefSeq" id="WP_135533151.1">
    <property type="nucleotide sequence ID" value="NZ_SRKZ01000012.1"/>
</dbReference>
<name>A0A4Z0MC38_9BACT</name>
<dbReference type="Pfam" id="PF00899">
    <property type="entry name" value="ThiF"/>
    <property type="match status" value="1"/>
</dbReference>
<dbReference type="AlphaFoldDB" id="A0A4Z0MC38"/>
<dbReference type="InterPro" id="IPR045886">
    <property type="entry name" value="ThiF/MoeB/HesA"/>
</dbReference>
<keyword evidence="2" id="KW-0808">Transferase</keyword>
<reference evidence="2 3" key="1">
    <citation type="submission" date="2019-04" db="EMBL/GenBank/DDBJ databases">
        <authorList>
            <person name="Feng G."/>
            <person name="Zhang J."/>
            <person name="Zhu H."/>
        </authorList>
    </citation>
    <scope>NUCLEOTIDE SEQUENCE [LARGE SCALE GENOMIC DNA]</scope>
    <source>
        <strain evidence="2 3">JCM 19491</strain>
    </source>
</reference>
<dbReference type="EMBL" id="SRKZ01000012">
    <property type="protein sequence ID" value="TGD76908.1"/>
    <property type="molecule type" value="Genomic_DNA"/>
</dbReference>
<protein>
    <submittedName>
        <fullName evidence="2">ThiF family adenylyltransferase</fullName>
    </submittedName>
</protein>
<evidence type="ECO:0000313" key="2">
    <source>
        <dbReference type="EMBL" id="TGD76908.1"/>
    </source>
</evidence>
<dbReference type="PANTHER" id="PTHR43267:SF1">
    <property type="entry name" value="TRNA THREONYLCARBAMOYLADENOSINE DEHYDRATASE"/>
    <property type="match status" value="1"/>
</dbReference>
<dbReference type="Proteomes" id="UP000298284">
    <property type="component" value="Unassembled WGS sequence"/>
</dbReference>
<evidence type="ECO:0000313" key="3">
    <source>
        <dbReference type="Proteomes" id="UP000298284"/>
    </source>
</evidence>
<dbReference type="CDD" id="cd01483">
    <property type="entry name" value="E1_enzyme_family"/>
    <property type="match status" value="1"/>
</dbReference>
<evidence type="ECO:0000259" key="1">
    <source>
        <dbReference type="Pfam" id="PF00899"/>
    </source>
</evidence>
<accession>A0A4Z0MC38</accession>
<gene>
    <name evidence="2" type="ORF">EU557_24925</name>
</gene>
<proteinExistence type="predicted"/>
<keyword evidence="2" id="KW-0548">Nucleotidyltransferase</keyword>
<dbReference type="GO" id="GO:0061503">
    <property type="term" value="F:tRNA threonylcarbamoyladenosine dehydratase"/>
    <property type="evidence" value="ECO:0007669"/>
    <property type="project" value="TreeGrafter"/>
</dbReference>
<dbReference type="GO" id="GO:0061504">
    <property type="term" value="P:cyclic threonylcarbamoyladenosine biosynthetic process"/>
    <property type="evidence" value="ECO:0007669"/>
    <property type="project" value="TreeGrafter"/>
</dbReference>
<organism evidence="2 3">
    <name type="scientific">Hymenobacter wooponensis</name>
    <dbReference type="NCBI Taxonomy" id="1525360"/>
    <lineage>
        <taxon>Bacteria</taxon>
        <taxon>Pseudomonadati</taxon>
        <taxon>Bacteroidota</taxon>
        <taxon>Cytophagia</taxon>
        <taxon>Cytophagales</taxon>
        <taxon>Hymenobacteraceae</taxon>
        <taxon>Hymenobacter</taxon>
    </lineage>
</organism>
<dbReference type="Gene3D" id="3.40.50.720">
    <property type="entry name" value="NAD(P)-binding Rossmann-like Domain"/>
    <property type="match status" value="1"/>
</dbReference>
<dbReference type="InterPro" id="IPR035985">
    <property type="entry name" value="Ubiquitin-activating_enz"/>
</dbReference>